<dbReference type="SMART" id="SM00256">
    <property type="entry name" value="FBOX"/>
    <property type="match status" value="1"/>
</dbReference>
<sequence length="444" mass="51760">MGNTNSSCLSFIKKYKRMDDYNDINDTTQVWVELHTKKNIYWLDDKWLVKIFKYLDQHDRIVVESVCKRWRELSKNQAWEHEKVAVIMKPPSLNMSRIQELLYTRNILLRCGPHLKKLSITSICDSRILKIVNENCLNLDELSLGLMAYNANDCRGVFSNMKKLRVLEIRNLYEIPDNLFEEIQDISETAATIAFHRGDKEADITDYNLIINFSSPIFEKFNLLCSLTIEDYIVNLNFMKVISKKHNIKILKLINCKFENRYCIELILQLKNLKYLNLMKVSDVDDDFLKSLSNQCQNLVSLCFSYCSNITDQGIVKLSKLNNLYYLDIKMQRGSMLIGDNSIQKFINLKYLDCSGNCAITNYSIEKILLNSPDIENLNVSYTSITFELISSAANLTRKRLNNIKLYILVSFISQSVEDILKEPKYKSPFLVVTKLNHNNQINF</sequence>
<feature type="domain" description="F-box" evidence="2">
    <location>
        <begin position="37"/>
        <end position="82"/>
    </location>
</feature>
<dbReference type="Gene3D" id="1.20.1280.50">
    <property type="match status" value="1"/>
</dbReference>
<dbReference type="SUPFAM" id="SSF81383">
    <property type="entry name" value="F-box domain"/>
    <property type="match status" value="1"/>
</dbReference>
<dbReference type="GO" id="GO:0031146">
    <property type="term" value="P:SCF-dependent proteasomal ubiquitin-dependent protein catabolic process"/>
    <property type="evidence" value="ECO:0007669"/>
    <property type="project" value="TreeGrafter"/>
</dbReference>
<dbReference type="AlphaFoldDB" id="A0A835CT60"/>
<dbReference type="Pfam" id="PF12937">
    <property type="entry name" value="F-box-like"/>
    <property type="match status" value="1"/>
</dbReference>
<keyword evidence="4" id="KW-1185">Reference proteome</keyword>
<dbReference type="PANTHER" id="PTHR13318">
    <property type="entry name" value="PARTNER OF PAIRED, ISOFORM B-RELATED"/>
    <property type="match status" value="1"/>
</dbReference>
<dbReference type="InterPro" id="IPR036047">
    <property type="entry name" value="F-box-like_dom_sf"/>
</dbReference>
<comment type="caution">
    <text evidence="3">The sequence shown here is derived from an EMBL/GenBank/DDBJ whole genome shotgun (WGS) entry which is preliminary data.</text>
</comment>
<dbReference type="SMART" id="SM00367">
    <property type="entry name" value="LRR_CC"/>
    <property type="match status" value="3"/>
</dbReference>
<evidence type="ECO:0000313" key="4">
    <source>
        <dbReference type="Proteomes" id="UP000639338"/>
    </source>
</evidence>
<dbReference type="SUPFAM" id="SSF52047">
    <property type="entry name" value="RNI-like"/>
    <property type="match status" value="1"/>
</dbReference>
<dbReference type="PANTHER" id="PTHR13318:SF95">
    <property type="entry name" value="F-BOX PROTEIN YLR352W"/>
    <property type="match status" value="1"/>
</dbReference>
<dbReference type="GO" id="GO:0019005">
    <property type="term" value="C:SCF ubiquitin ligase complex"/>
    <property type="evidence" value="ECO:0007669"/>
    <property type="project" value="TreeGrafter"/>
</dbReference>
<dbReference type="Gene3D" id="3.80.10.10">
    <property type="entry name" value="Ribonuclease Inhibitor"/>
    <property type="match status" value="1"/>
</dbReference>
<name>A0A835CT60_APHGI</name>
<reference evidence="3 4" key="1">
    <citation type="submission" date="2020-08" db="EMBL/GenBank/DDBJ databases">
        <title>Aphidius gifuensis genome sequencing and assembly.</title>
        <authorList>
            <person name="Du Z."/>
        </authorList>
    </citation>
    <scope>NUCLEOTIDE SEQUENCE [LARGE SCALE GENOMIC DNA]</scope>
    <source>
        <strain evidence="3">YNYX2018</strain>
        <tissue evidence="3">Adults</tissue>
    </source>
</reference>
<dbReference type="Proteomes" id="UP000639338">
    <property type="component" value="Unassembled WGS sequence"/>
</dbReference>
<dbReference type="PROSITE" id="PS50181">
    <property type="entry name" value="FBOX"/>
    <property type="match status" value="1"/>
</dbReference>
<dbReference type="InterPro" id="IPR001810">
    <property type="entry name" value="F-box_dom"/>
</dbReference>
<dbReference type="OrthoDB" id="7689274at2759"/>
<accession>A0A835CT60</accession>
<keyword evidence="1" id="KW-0833">Ubl conjugation pathway</keyword>
<evidence type="ECO:0000259" key="2">
    <source>
        <dbReference type="PROSITE" id="PS50181"/>
    </source>
</evidence>
<dbReference type="EMBL" id="JACMRX010000003">
    <property type="protein sequence ID" value="KAF7992943.1"/>
    <property type="molecule type" value="Genomic_DNA"/>
</dbReference>
<dbReference type="InterPro" id="IPR032675">
    <property type="entry name" value="LRR_dom_sf"/>
</dbReference>
<evidence type="ECO:0000256" key="1">
    <source>
        <dbReference type="ARBA" id="ARBA00022786"/>
    </source>
</evidence>
<protein>
    <recommendedName>
        <fullName evidence="2">F-box domain-containing protein</fullName>
    </recommendedName>
</protein>
<proteinExistence type="predicted"/>
<gene>
    <name evidence="3" type="ORF">HCN44_005724</name>
</gene>
<dbReference type="InterPro" id="IPR006553">
    <property type="entry name" value="Leu-rich_rpt_Cys-con_subtyp"/>
</dbReference>
<evidence type="ECO:0000313" key="3">
    <source>
        <dbReference type="EMBL" id="KAF7992943.1"/>
    </source>
</evidence>
<organism evidence="3 4">
    <name type="scientific">Aphidius gifuensis</name>
    <name type="common">Parasitoid wasp</name>
    <dbReference type="NCBI Taxonomy" id="684658"/>
    <lineage>
        <taxon>Eukaryota</taxon>
        <taxon>Metazoa</taxon>
        <taxon>Ecdysozoa</taxon>
        <taxon>Arthropoda</taxon>
        <taxon>Hexapoda</taxon>
        <taxon>Insecta</taxon>
        <taxon>Pterygota</taxon>
        <taxon>Neoptera</taxon>
        <taxon>Endopterygota</taxon>
        <taxon>Hymenoptera</taxon>
        <taxon>Apocrita</taxon>
        <taxon>Ichneumonoidea</taxon>
        <taxon>Braconidae</taxon>
        <taxon>Aphidiinae</taxon>
        <taxon>Aphidius</taxon>
    </lineage>
</organism>